<reference evidence="3" key="1">
    <citation type="submission" date="2022-05" db="EMBL/GenBank/DDBJ databases">
        <title>Brevundimonas albigilva TT17 genome sequence.</title>
        <authorList>
            <person name="Lee K."/>
            <person name="Son H."/>
        </authorList>
    </citation>
    <scope>NUCLEOTIDE SEQUENCE</scope>
    <source>
        <strain evidence="3">TT17</strain>
    </source>
</reference>
<dbReference type="InterPro" id="IPR011105">
    <property type="entry name" value="Cell_wall_hydrolase_SleB"/>
</dbReference>
<evidence type="ECO:0000256" key="1">
    <source>
        <dbReference type="SAM" id="MobiDB-lite"/>
    </source>
</evidence>
<name>A0ABY4SM50_9CAUL</name>
<keyword evidence="4" id="KW-1185">Reference proteome</keyword>
<feature type="compositionally biased region" description="Low complexity" evidence="1">
    <location>
        <begin position="77"/>
        <end position="90"/>
    </location>
</feature>
<evidence type="ECO:0000259" key="2">
    <source>
        <dbReference type="Pfam" id="PF07486"/>
    </source>
</evidence>
<dbReference type="RefSeq" id="WP_250201593.1">
    <property type="nucleotide sequence ID" value="NZ_CP097649.1"/>
</dbReference>
<dbReference type="Pfam" id="PF07486">
    <property type="entry name" value="Hydrolase_2"/>
    <property type="match status" value="1"/>
</dbReference>
<dbReference type="GO" id="GO:0016787">
    <property type="term" value="F:hydrolase activity"/>
    <property type="evidence" value="ECO:0007669"/>
    <property type="project" value="UniProtKB-KW"/>
</dbReference>
<evidence type="ECO:0000313" key="4">
    <source>
        <dbReference type="Proteomes" id="UP001055429"/>
    </source>
</evidence>
<dbReference type="Gene3D" id="1.10.10.2520">
    <property type="entry name" value="Cell wall hydrolase SleB, domain 1"/>
    <property type="match status" value="1"/>
</dbReference>
<accession>A0ABY4SM50</accession>
<feature type="region of interest" description="Disordered" evidence="1">
    <location>
        <begin position="66"/>
        <end position="99"/>
    </location>
</feature>
<keyword evidence="3" id="KW-0378">Hydrolase</keyword>
<gene>
    <name evidence="3" type="ORF">M8231_12605</name>
</gene>
<sequence>MRHTASIIITTAVGGTLWFGDAAVRDASAEAGRPPQALHAPAKVAVVSDADRRAELNARLQAMLQDGKGARLADPKPQTTPAPRRQTAARRSPETPRPARAVAARATAPALEPTATIAPPAYDPSRARPTGGRGYTAPKLDLTSMPAVPTDPVECLTQAIYYEARNESEDGQAAVAEVVLNRADSGRYPGDVCAVVYQRNSRTCQFTFTCDGSIGRYPVNMTAWARAERIAREVYAGKPTTLLPRTSVNYHANYVRPSWSSRLERVRRIGAHIFYGAALNGSTPGANEAPAPRQRGLMFVKNDAFERAYAMLTGKPAEDAGS</sequence>
<dbReference type="EMBL" id="CP097649">
    <property type="protein sequence ID" value="URI14647.1"/>
    <property type="molecule type" value="Genomic_DNA"/>
</dbReference>
<evidence type="ECO:0000313" key="3">
    <source>
        <dbReference type="EMBL" id="URI14647.1"/>
    </source>
</evidence>
<organism evidence="3 4">
    <name type="scientific">Brevundimonas albigilva</name>
    <dbReference type="NCBI Taxonomy" id="1312364"/>
    <lineage>
        <taxon>Bacteria</taxon>
        <taxon>Pseudomonadati</taxon>
        <taxon>Pseudomonadota</taxon>
        <taxon>Alphaproteobacteria</taxon>
        <taxon>Caulobacterales</taxon>
        <taxon>Caulobacteraceae</taxon>
        <taxon>Brevundimonas</taxon>
    </lineage>
</organism>
<protein>
    <submittedName>
        <fullName evidence="3">Cell wall hydrolase</fullName>
    </submittedName>
</protein>
<dbReference type="Proteomes" id="UP001055429">
    <property type="component" value="Chromosome"/>
</dbReference>
<dbReference type="InterPro" id="IPR042047">
    <property type="entry name" value="SleB_dom1"/>
</dbReference>
<proteinExistence type="predicted"/>
<feature type="domain" description="Cell wall hydrolase SleB" evidence="2">
    <location>
        <begin position="166"/>
        <end position="275"/>
    </location>
</feature>